<evidence type="ECO:0000313" key="1">
    <source>
        <dbReference type="EMBL" id="RHN58679.1"/>
    </source>
</evidence>
<dbReference type="AlphaFoldDB" id="A0A396HZD7"/>
<proteinExistence type="predicted"/>
<comment type="caution">
    <text evidence="1">The sequence shown here is derived from an EMBL/GenBank/DDBJ whole genome shotgun (WGS) entry which is preliminary data.</text>
</comment>
<dbReference type="Gramene" id="rna20611">
    <property type="protein sequence ID" value="RHN58679.1"/>
    <property type="gene ID" value="gene20611"/>
</dbReference>
<dbReference type="Proteomes" id="UP000265566">
    <property type="component" value="Chromosome 4"/>
</dbReference>
<dbReference type="EMBL" id="PSQE01000004">
    <property type="protein sequence ID" value="RHN58679.1"/>
    <property type="molecule type" value="Genomic_DNA"/>
</dbReference>
<sequence length="64" mass="7256">MGYDNEKFTGNNDFGLWKATMQVVLIQQKCAKALKKEVVLLVTMSQAKKTEMVDKDISFIVLCL</sequence>
<accession>A0A396HZD7</accession>
<reference evidence="2" key="1">
    <citation type="journal article" date="2018" name="Nat. Plants">
        <title>Whole-genome landscape of Medicago truncatula symbiotic genes.</title>
        <authorList>
            <person name="Pecrix Y."/>
            <person name="Staton S.E."/>
            <person name="Sallet E."/>
            <person name="Lelandais-Briere C."/>
            <person name="Moreau S."/>
            <person name="Carrere S."/>
            <person name="Blein T."/>
            <person name="Jardinaud M.F."/>
            <person name="Latrasse D."/>
            <person name="Zouine M."/>
            <person name="Zahm M."/>
            <person name="Kreplak J."/>
            <person name="Mayjonade B."/>
            <person name="Satge C."/>
            <person name="Perez M."/>
            <person name="Cauet S."/>
            <person name="Marande W."/>
            <person name="Chantry-Darmon C."/>
            <person name="Lopez-Roques C."/>
            <person name="Bouchez O."/>
            <person name="Berard A."/>
            <person name="Debelle F."/>
            <person name="Munos S."/>
            <person name="Bendahmane A."/>
            <person name="Berges H."/>
            <person name="Niebel A."/>
            <person name="Buitink J."/>
            <person name="Frugier F."/>
            <person name="Benhamed M."/>
            <person name="Crespi M."/>
            <person name="Gouzy J."/>
            <person name="Gamas P."/>
        </authorList>
    </citation>
    <scope>NUCLEOTIDE SEQUENCE [LARGE SCALE GENOMIC DNA]</scope>
    <source>
        <strain evidence="2">cv. Jemalong A17</strain>
    </source>
</reference>
<evidence type="ECO:0000313" key="2">
    <source>
        <dbReference type="Proteomes" id="UP000265566"/>
    </source>
</evidence>
<name>A0A396HZD7_MEDTR</name>
<gene>
    <name evidence="1" type="ORF">MtrunA17_Chr4g0004951</name>
</gene>
<organism evidence="1 2">
    <name type="scientific">Medicago truncatula</name>
    <name type="common">Barrel medic</name>
    <name type="synonym">Medicago tribuloides</name>
    <dbReference type="NCBI Taxonomy" id="3880"/>
    <lineage>
        <taxon>Eukaryota</taxon>
        <taxon>Viridiplantae</taxon>
        <taxon>Streptophyta</taxon>
        <taxon>Embryophyta</taxon>
        <taxon>Tracheophyta</taxon>
        <taxon>Spermatophyta</taxon>
        <taxon>Magnoliopsida</taxon>
        <taxon>eudicotyledons</taxon>
        <taxon>Gunneridae</taxon>
        <taxon>Pentapetalae</taxon>
        <taxon>rosids</taxon>
        <taxon>fabids</taxon>
        <taxon>Fabales</taxon>
        <taxon>Fabaceae</taxon>
        <taxon>Papilionoideae</taxon>
        <taxon>50 kb inversion clade</taxon>
        <taxon>NPAAA clade</taxon>
        <taxon>Hologalegina</taxon>
        <taxon>IRL clade</taxon>
        <taxon>Trifolieae</taxon>
        <taxon>Medicago</taxon>
    </lineage>
</organism>
<protein>
    <submittedName>
        <fullName evidence="1">Uncharacterized protein</fullName>
    </submittedName>
</protein>